<comment type="similarity">
    <text evidence="1">Belongs to the peptidase C26 family.</text>
</comment>
<reference evidence="7" key="1">
    <citation type="submission" date="2019-08" db="EMBL/GenBank/DDBJ databases">
        <title>Limnoglobus roseus gen. nov., sp. nov., a novel freshwater planctomycete with a giant genome from the family Gemmataceae.</title>
        <authorList>
            <person name="Kulichevskaya I.S."/>
            <person name="Naumoff D.G."/>
            <person name="Miroshnikov K."/>
            <person name="Ivanova A."/>
            <person name="Philippov D.A."/>
            <person name="Hakobyan A."/>
            <person name="Rijpstra I.C."/>
            <person name="Sinninghe Damste J.S."/>
            <person name="Liesack W."/>
            <person name="Dedysh S.N."/>
        </authorList>
    </citation>
    <scope>NUCLEOTIDE SEQUENCE [LARGE SCALE GENOMIC DNA]</scope>
    <source>
        <strain evidence="7">PX52</strain>
    </source>
</reference>
<dbReference type="Proteomes" id="UP000324974">
    <property type="component" value="Chromosome"/>
</dbReference>
<dbReference type="EC" id="3.5.1.94" evidence="5"/>
<dbReference type="KEGG" id="lrs:PX52LOC_07090"/>
<dbReference type="OrthoDB" id="9813383at2"/>
<proteinExistence type="inferred from homology"/>
<comment type="function">
    <text evidence="3">Involved in the breakdown of putrescine via hydrolysis of the gamma-glutamyl linkage of gamma-glutamyl-gamma-aminobutyrate.</text>
</comment>
<comment type="pathway">
    <text evidence="4">Amine and polyamine degradation; putrescine degradation; 4-aminobutanoate from putrescine: step 4/4.</text>
</comment>
<dbReference type="GO" id="GO:0005829">
    <property type="term" value="C:cytosol"/>
    <property type="evidence" value="ECO:0007669"/>
    <property type="project" value="TreeGrafter"/>
</dbReference>
<gene>
    <name evidence="6" type="ORF">PX52LOC_07090</name>
</gene>
<dbReference type="SUPFAM" id="SSF52317">
    <property type="entry name" value="Class I glutamine amidotransferase-like"/>
    <property type="match status" value="1"/>
</dbReference>
<dbReference type="RefSeq" id="WP_149114338.1">
    <property type="nucleotide sequence ID" value="NZ_CP042425.1"/>
</dbReference>
<evidence type="ECO:0000256" key="5">
    <source>
        <dbReference type="ARBA" id="ARBA00066788"/>
    </source>
</evidence>
<protein>
    <recommendedName>
        <fullName evidence="5">gamma-glutamyl-gamma-aminobutyrate hydrolase</fullName>
        <ecNumber evidence="5">3.5.1.94</ecNumber>
    </recommendedName>
</protein>
<evidence type="ECO:0000313" key="7">
    <source>
        <dbReference type="Proteomes" id="UP000324974"/>
    </source>
</evidence>
<dbReference type="GO" id="GO:0006598">
    <property type="term" value="P:polyamine catabolic process"/>
    <property type="evidence" value="ECO:0007669"/>
    <property type="project" value="TreeGrafter"/>
</dbReference>
<dbReference type="FunFam" id="3.40.50.880:FF:000030">
    <property type="entry name" value="Gamma-glutamyl-gamma-aminobutyrate hydrolase PuuD"/>
    <property type="match status" value="1"/>
</dbReference>
<keyword evidence="7" id="KW-1185">Reference proteome</keyword>
<dbReference type="AlphaFoldDB" id="A0A5C1APR5"/>
<sequence length="251" mass="27050">MAKRPVIGIVMQSQSAIPGERPAAWLMSQRYIEVLESFGAVPWLIPLLTNDSDTLREIFERLDGLFLAGGADIEPSRYGEATRPVCGGTDANRDAVEISLIRQALESRTPIFGICRGLQILNVACGGSLYQDIATQVPAAIKHDFTAAQQHLDRTAQVHDVTVKAGSRLADLLGSAVLPVNSIHHQAVKDLGKDLIATAFSPDGVIEGVEGTTGGYVLAVQWHPEELVETTPAMRRLFSDFVTAAAEHRGD</sequence>
<name>A0A5C1APR5_9BACT</name>
<dbReference type="PROSITE" id="PS51273">
    <property type="entry name" value="GATASE_TYPE_1"/>
    <property type="match status" value="1"/>
</dbReference>
<evidence type="ECO:0000256" key="1">
    <source>
        <dbReference type="ARBA" id="ARBA00011083"/>
    </source>
</evidence>
<dbReference type="Pfam" id="PF07722">
    <property type="entry name" value="Peptidase_C26"/>
    <property type="match status" value="1"/>
</dbReference>
<organism evidence="6 7">
    <name type="scientific">Limnoglobus roseus</name>
    <dbReference type="NCBI Taxonomy" id="2598579"/>
    <lineage>
        <taxon>Bacteria</taxon>
        <taxon>Pseudomonadati</taxon>
        <taxon>Planctomycetota</taxon>
        <taxon>Planctomycetia</taxon>
        <taxon>Gemmatales</taxon>
        <taxon>Gemmataceae</taxon>
        <taxon>Limnoglobus</taxon>
    </lineage>
</organism>
<comment type="catalytic activity">
    <reaction evidence="2">
        <text>4-(gamma-L-glutamylamino)butanoate + H2O = 4-aminobutanoate + L-glutamate</text>
        <dbReference type="Rhea" id="RHEA:19737"/>
        <dbReference type="ChEBI" id="CHEBI:15377"/>
        <dbReference type="ChEBI" id="CHEBI:29985"/>
        <dbReference type="ChEBI" id="CHEBI:58800"/>
        <dbReference type="ChEBI" id="CHEBI:59888"/>
        <dbReference type="EC" id="3.5.1.94"/>
    </reaction>
</comment>
<evidence type="ECO:0000256" key="4">
    <source>
        <dbReference type="ARBA" id="ARBA00060634"/>
    </source>
</evidence>
<dbReference type="Gene3D" id="3.40.50.880">
    <property type="match status" value="1"/>
</dbReference>
<keyword evidence="6" id="KW-0378">Hydrolase</keyword>
<dbReference type="PANTHER" id="PTHR43235:SF1">
    <property type="entry name" value="GLUTAMINE AMIDOTRANSFERASE PB2B2.05-RELATED"/>
    <property type="match status" value="1"/>
</dbReference>
<dbReference type="EMBL" id="CP042425">
    <property type="protein sequence ID" value="QEL20006.1"/>
    <property type="molecule type" value="Genomic_DNA"/>
</dbReference>
<dbReference type="InterPro" id="IPR011697">
    <property type="entry name" value="Peptidase_C26"/>
</dbReference>
<dbReference type="PANTHER" id="PTHR43235">
    <property type="entry name" value="GLUTAMINE AMIDOTRANSFERASE PB2B2.05-RELATED"/>
    <property type="match status" value="1"/>
</dbReference>
<evidence type="ECO:0000256" key="3">
    <source>
        <dbReference type="ARBA" id="ARBA00055068"/>
    </source>
</evidence>
<dbReference type="GO" id="GO:0033969">
    <property type="term" value="F:gamma-glutamyl-gamma-aminobutyrate hydrolase activity"/>
    <property type="evidence" value="ECO:0007669"/>
    <property type="project" value="UniProtKB-EC"/>
</dbReference>
<dbReference type="CDD" id="cd01745">
    <property type="entry name" value="GATase1_2"/>
    <property type="match status" value="1"/>
</dbReference>
<evidence type="ECO:0000256" key="2">
    <source>
        <dbReference type="ARBA" id="ARBA00052718"/>
    </source>
</evidence>
<accession>A0A5C1APR5</accession>
<dbReference type="InterPro" id="IPR029062">
    <property type="entry name" value="Class_I_gatase-like"/>
</dbReference>
<evidence type="ECO:0000313" key="6">
    <source>
        <dbReference type="EMBL" id="QEL20006.1"/>
    </source>
</evidence>
<dbReference type="InterPro" id="IPR044668">
    <property type="entry name" value="PuuD-like"/>
</dbReference>